<accession>A0A1G6GND9</accession>
<reference evidence="1 2" key="1">
    <citation type="submission" date="2016-06" db="EMBL/GenBank/DDBJ databases">
        <authorList>
            <person name="Olsen C.W."/>
            <person name="Carey S."/>
            <person name="Hinshaw L."/>
            <person name="Karasin A.I."/>
        </authorList>
    </citation>
    <scope>NUCLEOTIDE SEQUENCE [LARGE SCALE GENOMIC DNA]</scope>
    <source>
        <strain evidence="1 2">LZ-22</strain>
    </source>
</reference>
<sequence>MTERVCYLFSCPRFGTCERHRGGACSTRAADYSSTLGPADEILPGECTPEQGFPFYLPDSWTRRKLFRERMGLEN</sequence>
<organism evidence="1 2">
    <name type="scientific">Raineyella antarctica</name>
    <dbReference type="NCBI Taxonomy" id="1577474"/>
    <lineage>
        <taxon>Bacteria</taxon>
        <taxon>Bacillati</taxon>
        <taxon>Actinomycetota</taxon>
        <taxon>Actinomycetes</taxon>
        <taxon>Propionibacteriales</taxon>
        <taxon>Propionibacteriaceae</taxon>
        <taxon>Raineyella</taxon>
    </lineage>
</organism>
<proteinExistence type="predicted"/>
<gene>
    <name evidence="1" type="ORF">GA0111570_104151</name>
</gene>
<evidence type="ECO:0000313" key="2">
    <source>
        <dbReference type="Proteomes" id="UP000199086"/>
    </source>
</evidence>
<dbReference type="OrthoDB" id="2085082at2"/>
<evidence type="ECO:0000313" key="1">
    <source>
        <dbReference type="EMBL" id="SDB83512.1"/>
    </source>
</evidence>
<dbReference type="AlphaFoldDB" id="A0A1G6GND9"/>
<protein>
    <submittedName>
        <fullName evidence="1">Uncharacterized protein</fullName>
    </submittedName>
</protein>
<dbReference type="RefSeq" id="WP_092608709.1">
    <property type="nucleotide sequence ID" value="NZ_FMYF01000004.1"/>
</dbReference>
<dbReference type="Proteomes" id="UP000199086">
    <property type="component" value="Unassembled WGS sequence"/>
</dbReference>
<dbReference type="STRING" id="1577474.GA0111570_104151"/>
<keyword evidence="2" id="KW-1185">Reference proteome</keyword>
<name>A0A1G6GND9_9ACTN</name>
<dbReference type="EMBL" id="FMYF01000004">
    <property type="protein sequence ID" value="SDB83512.1"/>
    <property type="molecule type" value="Genomic_DNA"/>
</dbReference>